<protein>
    <submittedName>
        <fullName evidence="2">Uncharacterized protein</fullName>
    </submittedName>
</protein>
<name>A0A969WB14_9GAMM</name>
<feature type="coiled-coil region" evidence="1">
    <location>
        <begin position="2"/>
        <end position="29"/>
    </location>
</feature>
<dbReference type="EMBL" id="JAAVXB010000007">
    <property type="protein sequence ID" value="NKF23233.1"/>
    <property type="molecule type" value="Genomic_DNA"/>
</dbReference>
<accession>A0A969WB14</accession>
<dbReference type="RefSeq" id="WP_168148564.1">
    <property type="nucleotide sequence ID" value="NZ_JAAVXB010000007.1"/>
</dbReference>
<evidence type="ECO:0000313" key="2">
    <source>
        <dbReference type="EMBL" id="NKF23233.1"/>
    </source>
</evidence>
<gene>
    <name evidence="2" type="ORF">G7Y82_12995</name>
</gene>
<evidence type="ECO:0000313" key="3">
    <source>
        <dbReference type="Proteomes" id="UP000653472"/>
    </source>
</evidence>
<keyword evidence="3" id="KW-1185">Reference proteome</keyword>
<evidence type="ECO:0000256" key="1">
    <source>
        <dbReference type="SAM" id="Coils"/>
    </source>
</evidence>
<comment type="caution">
    <text evidence="2">The sequence shown here is derived from an EMBL/GenBank/DDBJ whole genome shotgun (WGS) entry which is preliminary data.</text>
</comment>
<sequence>MNMTLNDTIAALAARREALSAELDQLAADSIAQATPLEERAARLARIADDMLVVFTAERRAHGLA</sequence>
<keyword evidence="1" id="KW-0175">Coiled coil</keyword>
<dbReference type="AlphaFoldDB" id="A0A969WB14"/>
<organism evidence="2 3">
    <name type="scientific">Solimonas marina</name>
    <dbReference type="NCBI Taxonomy" id="2714601"/>
    <lineage>
        <taxon>Bacteria</taxon>
        <taxon>Pseudomonadati</taxon>
        <taxon>Pseudomonadota</taxon>
        <taxon>Gammaproteobacteria</taxon>
        <taxon>Nevskiales</taxon>
        <taxon>Nevskiaceae</taxon>
        <taxon>Solimonas</taxon>
    </lineage>
</organism>
<proteinExistence type="predicted"/>
<dbReference type="Proteomes" id="UP000653472">
    <property type="component" value="Unassembled WGS sequence"/>
</dbReference>
<reference evidence="2" key="1">
    <citation type="submission" date="2020-03" db="EMBL/GenBank/DDBJ databases">
        <title>Solimonas marina sp. nov., isolated from deep seawater of the Pacific Ocean.</title>
        <authorList>
            <person name="Liu X."/>
            <person name="Lai Q."/>
            <person name="Sun F."/>
            <person name="Gai Y."/>
            <person name="Li G."/>
            <person name="Shao Z."/>
        </authorList>
    </citation>
    <scope>NUCLEOTIDE SEQUENCE</scope>
    <source>
        <strain evidence="2">C16B3</strain>
    </source>
</reference>